<evidence type="ECO:0000313" key="2">
    <source>
        <dbReference type="Proteomes" id="UP000075880"/>
    </source>
</evidence>
<organism evidence="1 2">
    <name type="scientific">Anopheles atroparvus</name>
    <name type="common">European mosquito</name>
    <dbReference type="NCBI Taxonomy" id="41427"/>
    <lineage>
        <taxon>Eukaryota</taxon>
        <taxon>Metazoa</taxon>
        <taxon>Ecdysozoa</taxon>
        <taxon>Arthropoda</taxon>
        <taxon>Hexapoda</taxon>
        <taxon>Insecta</taxon>
        <taxon>Pterygota</taxon>
        <taxon>Neoptera</taxon>
        <taxon>Endopterygota</taxon>
        <taxon>Diptera</taxon>
        <taxon>Nematocera</taxon>
        <taxon>Culicoidea</taxon>
        <taxon>Culicidae</taxon>
        <taxon>Anophelinae</taxon>
        <taxon>Anopheles</taxon>
    </lineage>
</organism>
<dbReference type="Proteomes" id="UP000075880">
    <property type="component" value="Unassembled WGS sequence"/>
</dbReference>
<keyword evidence="2" id="KW-1185">Reference proteome</keyword>
<dbReference type="EnsemblMetazoa" id="ENSAATROPT002919">
    <property type="protein sequence ID" value="ENSAATROPP002801"/>
    <property type="gene ID" value="ENSAATROPG002311"/>
</dbReference>
<evidence type="ECO:0000313" key="1">
    <source>
        <dbReference type="EnsemblMetazoa" id="ENSAATROPP002801"/>
    </source>
</evidence>
<name>A0AAG5CV70_ANOAO</name>
<sequence>MKMCKYLQAWTLPDINCYPTNMVNFQSRDQKSTVIIVSSTEQIFSLVVGKLDEAVTENSAEVPFAKFDLENKRSQIFEMKSAKSFAAIVTTGGKLMVYDSVENQLTCIDSLPHTRHVNQGAKTNHLFVVRQPEGTHPVLELVDAADAFSAWATVKSYELIADGIDSGAKFCIRTFTINETNGRFLGDFLGFSKMSNGEEVIVIAINNQLFWLQPRAEGDCDLITVRCFSSNVVAFEFCESSICLTVLLEAGVLAVFNQSFHPDTLLVSSSFIYLQAPIEAHGFDKANNSFLYSNGLTTHRVRYHFSEETKQLVTETEQISVYGVVAITLIENKELALLLTENGKFYTLVCTDSNRDAGNHSSAMVTLRKEMRAVAKRTTKILTDEVAFDRRLDQAIQSEQAHFNVLALHRNKIVFGNLCRMEITFHQEMPLSTPNTLLLEKQANQAPCLFARVKIEINLGFFVLLMEQRRWTVCIEYDETVAMYPVHDTFDTQGVLLATVFLCHSQFVHGLPKFRAFLFASVRHGDDNLLLTIPVPQSPSARDDNGSLVRKLPSGSTLAEHYSTRQAAFQQLVSQHNPQPGKGVESRHLTYCIQNEESKTKAISFSSALENLPSDTWSVLTIPVTLRWHSGKDALFLQTHHPVALDIVKRFLLLDDEYSAEMETRLDKLKGMCLELQAVSSPDLIITLYQQSRNNNLFVAGPL</sequence>
<reference evidence="1" key="1">
    <citation type="submission" date="2024-04" db="UniProtKB">
        <authorList>
            <consortium name="EnsemblMetazoa"/>
        </authorList>
    </citation>
    <scope>IDENTIFICATION</scope>
    <source>
        <strain evidence="1">EBRO</strain>
    </source>
</reference>
<protein>
    <submittedName>
        <fullName evidence="1">Uncharacterized protein</fullName>
    </submittedName>
</protein>
<proteinExistence type="predicted"/>
<accession>A0AAG5CV70</accession>
<dbReference type="AlphaFoldDB" id="A0AAG5CV70"/>